<evidence type="ECO:0000256" key="3">
    <source>
        <dbReference type="ARBA" id="ARBA00038366"/>
    </source>
</evidence>
<organism evidence="5 6">
    <name type="scientific">Patellaria atrata CBS 101060</name>
    <dbReference type="NCBI Taxonomy" id="1346257"/>
    <lineage>
        <taxon>Eukaryota</taxon>
        <taxon>Fungi</taxon>
        <taxon>Dikarya</taxon>
        <taxon>Ascomycota</taxon>
        <taxon>Pezizomycotina</taxon>
        <taxon>Dothideomycetes</taxon>
        <taxon>Dothideomycetes incertae sedis</taxon>
        <taxon>Patellariales</taxon>
        <taxon>Patellariaceae</taxon>
        <taxon>Patellaria</taxon>
    </lineage>
</organism>
<dbReference type="Pfam" id="PF00400">
    <property type="entry name" value="WD40"/>
    <property type="match status" value="6"/>
</dbReference>
<dbReference type="PANTHER" id="PTHR19856">
    <property type="entry name" value="WD-REPEATCONTAINING PROTEIN WDR1"/>
    <property type="match status" value="1"/>
</dbReference>
<dbReference type="Proteomes" id="UP000799429">
    <property type="component" value="Unassembled WGS sequence"/>
</dbReference>
<dbReference type="SUPFAM" id="SSF50998">
    <property type="entry name" value="Quinoprotein alcohol dehydrogenase-like"/>
    <property type="match status" value="1"/>
</dbReference>
<dbReference type="SUPFAM" id="SSF101898">
    <property type="entry name" value="NHL repeat"/>
    <property type="match status" value="1"/>
</dbReference>
<dbReference type="InterPro" id="IPR001680">
    <property type="entry name" value="WD40_rpt"/>
</dbReference>
<dbReference type="AlphaFoldDB" id="A0A9P4VML9"/>
<feature type="repeat" description="WD" evidence="4">
    <location>
        <begin position="229"/>
        <end position="270"/>
    </location>
</feature>
<dbReference type="InterPro" id="IPR011047">
    <property type="entry name" value="Quinoprotein_ADH-like_sf"/>
</dbReference>
<dbReference type="SMART" id="SM00320">
    <property type="entry name" value="WD40"/>
    <property type="match status" value="7"/>
</dbReference>
<comment type="caution">
    <text evidence="5">The sequence shown here is derived from an EMBL/GenBank/DDBJ whole genome shotgun (WGS) entry which is preliminary data.</text>
</comment>
<dbReference type="PROSITE" id="PS50082">
    <property type="entry name" value="WD_REPEATS_2"/>
    <property type="match status" value="5"/>
</dbReference>
<dbReference type="GO" id="GO:0030864">
    <property type="term" value="C:cortical actin cytoskeleton"/>
    <property type="evidence" value="ECO:0007669"/>
    <property type="project" value="TreeGrafter"/>
</dbReference>
<evidence type="ECO:0000313" key="6">
    <source>
        <dbReference type="Proteomes" id="UP000799429"/>
    </source>
</evidence>
<proteinExistence type="inferred from homology"/>
<evidence type="ECO:0000256" key="2">
    <source>
        <dbReference type="ARBA" id="ARBA00022737"/>
    </source>
</evidence>
<dbReference type="InterPro" id="IPR019775">
    <property type="entry name" value="WD40_repeat_CS"/>
</dbReference>
<keyword evidence="1 4" id="KW-0853">WD repeat</keyword>
<dbReference type="GO" id="GO:0030042">
    <property type="term" value="P:actin filament depolymerization"/>
    <property type="evidence" value="ECO:0007669"/>
    <property type="project" value="TreeGrafter"/>
</dbReference>
<evidence type="ECO:0000256" key="1">
    <source>
        <dbReference type="ARBA" id="ARBA00022574"/>
    </source>
</evidence>
<keyword evidence="6" id="KW-1185">Reference proteome</keyword>
<dbReference type="PANTHER" id="PTHR19856:SF0">
    <property type="entry name" value="WD REPEAT-CONTAINING PROTEIN 1"/>
    <property type="match status" value="1"/>
</dbReference>
<comment type="similarity">
    <text evidence="3">Belongs to the WD repeat AIP1 family.</text>
</comment>
<dbReference type="PRINTS" id="PR00320">
    <property type="entry name" value="GPROTEINBRPT"/>
</dbReference>
<dbReference type="PROSITE" id="PS00678">
    <property type="entry name" value="WD_REPEATS_1"/>
    <property type="match status" value="1"/>
</dbReference>
<evidence type="ECO:0000313" key="5">
    <source>
        <dbReference type="EMBL" id="KAF2834807.1"/>
    </source>
</evidence>
<feature type="repeat" description="WD" evidence="4">
    <location>
        <begin position="321"/>
        <end position="360"/>
    </location>
</feature>
<dbReference type="InterPro" id="IPR015943">
    <property type="entry name" value="WD40/YVTN_repeat-like_dom_sf"/>
</dbReference>
<dbReference type="EMBL" id="MU006114">
    <property type="protein sequence ID" value="KAF2834807.1"/>
    <property type="molecule type" value="Genomic_DNA"/>
</dbReference>
<sequence length="614" mass="65097">MSITNESIWAAAPTTIRGQPTPLSTDPKGERIAYASNKSIFLRSIDHPEVSKQYIQHTTQTTVARFSPSGFYVASGDVSGTVKVWDAVGAANTKGDYHIIAGRINDIAWDGDSQRIIAVGDGKERFGHCITADSGNSVGEISGHSSQINAVSIRQQRPLRASTVSDDTSLVFLHGAPFKFNTSMRGQHDRFIFGTQFSPDGASLVTVGADRRIWLYDGKTGEPKVQIGEGEHTGSIFGVSWAKDSKRFVTASADQTVKIWDAEAGKAIQSWRMGEEGVVSIPDQQVGVVWPARSDGLIISVDLEGNLNYLVEGQPKPKLVVRGHQKNVTAVGIANQTLFTGSYDGRVLGWDLSRGSAEKVDGESHTNYVAGFTAPAPNKDNIIFSVGWDDTLRSISPSATTFTAAAAALDAQPKGVAIASIGSDTVVIVASGNTITLFFDGEKTGSLSTSFTTTAIAATGSIVALGADDKLVHLFTLSSRSSLTPHPTPSLRRATAPISALAFSPRGTYLAAGAANGKIYCFEAAGWSLVTDRWSAHTARVTALDWREDERALVSGSLDTGVMAWSLAEPGRRWKAGNAHKDGVTGVAWVGGGVEVGKYCKFGSSCVSIVALRA</sequence>
<feature type="repeat" description="WD" evidence="4">
    <location>
        <begin position="54"/>
        <end position="86"/>
    </location>
</feature>
<reference evidence="5" key="1">
    <citation type="journal article" date="2020" name="Stud. Mycol.">
        <title>101 Dothideomycetes genomes: a test case for predicting lifestyles and emergence of pathogens.</title>
        <authorList>
            <person name="Haridas S."/>
            <person name="Albert R."/>
            <person name="Binder M."/>
            <person name="Bloem J."/>
            <person name="Labutti K."/>
            <person name="Salamov A."/>
            <person name="Andreopoulos B."/>
            <person name="Baker S."/>
            <person name="Barry K."/>
            <person name="Bills G."/>
            <person name="Bluhm B."/>
            <person name="Cannon C."/>
            <person name="Castanera R."/>
            <person name="Culley D."/>
            <person name="Daum C."/>
            <person name="Ezra D."/>
            <person name="Gonzalez J."/>
            <person name="Henrissat B."/>
            <person name="Kuo A."/>
            <person name="Liang C."/>
            <person name="Lipzen A."/>
            <person name="Lutzoni F."/>
            <person name="Magnuson J."/>
            <person name="Mondo S."/>
            <person name="Nolan M."/>
            <person name="Ohm R."/>
            <person name="Pangilinan J."/>
            <person name="Park H.-J."/>
            <person name="Ramirez L."/>
            <person name="Alfaro M."/>
            <person name="Sun H."/>
            <person name="Tritt A."/>
            <person name="Yoshinaga Y."/>
            <person name="Zwiers L.-H."/>
            <person name="Turgeon B."/>
            <person name="Goodwin S."/>
            <person name="Spatafora J."/>
            <person name="Crous P."/>
            <person name="Grigoriev I."/>
        </authorList>
    </citation>
    <scope>NUCLEOTIDE SEQUENCE</scope>
    <source>
        <strain evidence="5">CBS 101060</strain>
    </source>
</reference>
<dbReference type="Gene3D" id="2.130.10.10">
    <property type="entry name" value="YVTN repeat-like/Quinoprotein amine dehydrogenase"/>
    <property type="match status" value="2"/>
</dbReference>
<dbReference type="InterPro" id="IPR020472">
    <property type="entry name" value="WD40_PAC1"/>
</dbReference>
<name>A0A9P4VML9_9PEZI</name>
<dbReference type="GO" id="GO:0051015">
    <property type="term" value="F:actin filament binding"/>
    <property type="evidence" value="ECO:0007669"/>
    <property type="project" value="TreeGrafter"/>
</dbReference>
<dbReference type="FunFam" id="2.130.10.10:FF:000102">
    <property type="entry name" value="Actin-interacting protein 1"/>
    <property type="match status" value="1"/>
</dbReference>
<accession>A0A9P4VML9</accession>
<evidence type="ECO:0000256" key="4">
    <source>
        <dbReference type="PROSITE-ProRule" id="PRU00221"/>
    </source>
</evidence>
<feature type="repeat" description="WD" evidence="4">
    <location>
        <begin position="185"/>
        <end position="226"/>
    </location>
</feature>
<keyword evidence="2" id="KW-0677">Repeat</keyword>
<feature type="repeat" description="WD" evidence="4">
    <location>
        <begin position="534"/>
        <end position="567"/>
    </location>
</feature>
<dbReference type="PROSITE" id="PS50294">
    <property type="entry name" value="WD_REPEATS_REGION"/>
    <property type="match status" value="3"/>
</dbReference>
<dbReference type="OrthoDB" id="2306at2759"/>
<dbReference type="FunFam" id="2.130.10.10:FF:000167">
    <property type="entry name" value="Actin-interacting protein 1"/>
    <property type="match status" value="1"/>
</dbReference>
<gene>
    <name evidence="5" type="ORF">M501DRAFT_989384</name>
</gene>
<protein>
    <submittedName>
        <fullName evidence="5">WD repeat-containing protein 2</fullName>
    </submittedName>
</protein>